<dbReference type="HOGENOM" id="CLU_2414799_0_0_1"/>
<evidence type="ECO:0000313" key="2">
    <source>
        <dbReference type="Proteomes" id="UP000011668"/>
    </source>
</evidence>
<comment type="caution">
    <text evidence="1">The sequence shown here is derived from an EMBL/GenBank/DDBJ whole genome shotgun (WGS) entry which is preliminary data.</text>
</comment>
<accession>L8X289</accession>
<name>L8X289_THACA</name>
<sequence>MGINLYDSIRLCRSFPDDAVTQLRLVITSLVQATKVARYPNIPTKFHSARCTDPWSFQRPIGAQSPSMTLYFRLALILRKMQTGGDIRAAIH</sequence>
<gene>
    <name evidence="1" type="ORF">AG1IA_01544</name>
</gene>
<dbReference type="AlphaFoldDB" id="L8X289"/>
<reference evidence="1 2" key="1">
    <citation type="journal article" date="2013" name="Nat. Commun.">
        <title>The evolution and pathogenic mechanisms of the rice sheath blight pathogen.</title>
        <authorList>
            <person name="Zheng A."/>
            <person name="Lin R."/>
            <person name="Xu L."/>
            <person name="Qin P."/>
            <person name="Tang C."/>
            <person name="Ai P."/>
            <person name="Zhang D."/>
            <person name="Liu Y."/>
            <person name="Sun Z."/>
            <person name="Feng H."/>
            <person name="Wang Y."/>
            <person name="Chen Y."/>
            <person name="Liang X."/>
            <person name="Fu R."/>
            <person name="Li Q."/>
            <person name="Zhang J."/>
            <person name="Yu X."/>
            <person name="Xie Z."/>
            <person name="Ding L."/>
            <person name="Guan P."/>
            <person name="Tang J."/>
            <person name="Liang Y."/>
            <person name="Wang S."/>
            <person name="Deng Q."/>
            <person name="Li S."/>
            <person name="Zhu J."/>
            <person name="Wang L."/>
            <person name="Liu H."/>
            <person name="Li P."/>
        </authorList>
    </citation>
    <scope>NUCLEOTIDE SEQUENCE [LARGE SCALE GENOMIC DNA]</scope>
    <source>
        <strain evidence="2">AG-1 IA</strain>
    </source>
</reference>
<evidence type="ECO:0000313" key="1">
    <source>
        <dbReference type="EMBL" id="ELU44431.1"/>
    </source>
</evidence>
<dbReference type="Proteomes" id="UP000011668">
    <property type="component" value="Unassembled WGS sequence"/>
</dbReference>
<protein>
    <submittedName>
        <fullName evidence="1">Uncharacterized protein</fullName>
    </submittedName>
</protein>
<organism evidence="1 2">
    <name type="scientific">Thanatephorus cucumeris (strain AG1-IA)</name>
    <name type="common">Rice sheath blight fungus</name>
    <name type="synonym">Rhizoctonia solani</name>
    <dbReference type="NCBI Taxonomy" id="983506"/>
    <lineage>
        <taxon>Eukaryota</taxon>
        <taxon>Fungi</taxon>
        <taxon>Dikarya</taxon>
        <taxon>Basidiomycota</taxon>
        <taxon>Agaricomycotina</taxon>
        <taxon>Agaricomycetes</taxon>
        <taxon>Cantharellales</taxon>
        <taxon>Ceratobasidiaceae</taxon>
        <taxon>Rhizoctonia</taxon>
        <taxon>Rhizoctonia solani AG-1</taxon>
    </lineage>
</organism>
<keyword evidence="2" id="KW-1185">Reference proteome</keyword>
<proteinExistence type="predicted"/>
<dbReference type="EMBL" id="AFRT01000311">
    <property type="protein sequence ID" value="ELU44431.1"/>
    <property type="molecule type" value="Genomic_DNA"/>
</dbReference>